<proteinExistence type="predicted"/>
<feature type="transmembrane region" description="Helical" evidence="1">
    <location>
        <begin position="35"/>
        <end position="55"/>
    </location>
</feature>
<keyword evidence="4" id="KW-1185">Reference proteome</keyword>
<evidence type="ECO:0000313" key="4">
    <source>
        <dbReference type="Proteomes" id="UP000006683"/>
    </source>
</evidence>
<dbReference type="AlphaFoldDB" id="E1SWJ8"/>
<protein>
    <recommendedName>
        <fullName evidence="2">Type II secretion system protein GspB C-terminal domain-containing protein</fullName>
    </recommendedName>
</protein>
<dbReference type="Pfam" id="PF16537">
    <property type="entry name" value="T2SSB"/>
    <property type="match status" value="1"/>
</dbReference>
<accession>E1SWJ8</accession>
<dbReference type="STRING" id="550540.Fbal_3261"/>
<dbReference type="EMBL" id="CP002209">
    <property type="protein sequence ID" value="ADN77460.1"/>
    <property type="molecule type" value="Genomic_DNA"/>
</dbReference>
<keyword evidence="1" id="KW-0812">Transmembrane</keyword>
<sequence length="270" mass="28859">MSMLLDAVRRSRQLESQDPALAPVMPGRRKRALPWHWGLPVVTLAVGAALGYLTLPGQPDSAPVAAAQPPQLTLADTVSLPVPTPLQVAEPVRSQPAPKPTLAQVTELTIEGLDRPVEVTRDAGVSASAEPAQEPTAEATNPALLAALEQALADMGEDTLIEPNRPTPVVDERDTLVVEAPAQPPAQVRSEDLPKLGQMPWAFQKRLPDVEITAHVYATDPANRWLRANGRELQEGDEAAAGLTVAEILPNEVVLEMDGERFRVPALGSL</sequence>
<dbReference type="eggNOG" id="COG3267">
    <property type="taxonomic scope" value="Bacteria"/>
</dbReference>
<dbReference type="Proteomes" id="UP000006683">
    <property type="component" value="Chromosome"/>
</dbReference>
<dbReference type="RefSeq" id="WP_013346766.1">
    <property type="nucleotide sequence ID" value="NC_014541.1"/>
</dbReference>
<keyword evidence="1" id="KW-1133">Transmembrane helix</keyword>
<dbReference type="GO" id="GO:0015627">
    <property type="term" value="C:type II protein secretion system complex"/>
    <property type="evidence" value="ECO:0007669"/>
    <property type="project" value="InterPro"/>
</dbReference>
<gene>
    <name evidence="3" type="ordered locus">Fbal_3261</name>
</gene>
<dbReference type="InterPro" id="IPR032389">
    <property type="entry name" value="GspB_C"/>
</dbReference>
<dbReference type="OrthoDB" id="5432325at2"/>
<feature type="domain" description="Type II secretion system protein GspB C-terminal" evidence="2">
    <location>
        <begin position="207"/>
        <end position="266"/>
    </location>
</feature>
<dbReference type="GeneID" id="67184057"/>
<dbReference type="HOGENOM" id="CLU_084180_0_0_6"/>
<organism evidence="3 4">
    <name type="scientific">Ferrimonas balearica (strain DSM 9799 / CCM 4581 / KCTC 23876 / PAT)</name>
    <dbReference type="NCBI Taxonomy" id="550540"/>
    <lineage>
        <taxon>Bacteria</taxon>
        <taxon>Pseudomonadati</taxon>
        <taxon>Pseudomonadota</taxon>
        <taxon>Gammaproteobacteria</taxon>
        <taxon>Alteromonadales</taxon>
        <taxon>Ferrimonadaceae</taxon>
        <taxon>Ferrimonas</taxon>
    </lineage>
</organism>
<name>E1SWJ8_FERBD</name>
<evidence type="ECO:0000259" key="2">
    <source>
        <dbReference type="Pfam" id="PF16537"/>
    </source>
</evidence>
<keyword evidence="1" id="KW-0472">Membrane</keyword>
<evidence type="ECO:0000256" key="1">
    <source>
        <dbReference type="SAM" id="Phobius"/>
    </source>
</evidence>
<evidence type="ECO:0000313" key="3">
    <source>
        <dbReference type="EMBL" id="ADN77460.1"/>
    </source>
</evidence>
<dbReference type="KEGG" id="fbl:Fbal_3261"/>
<reference evidence="3 4" key="1">
    <citation type="journal article" date="2010" name="Stand. Genomic Sci.">
        <title>Complete genome sequence of Ferrimonas balearica type strain (PAT).</title>
        <authorList>
            <person name="Nolan M."/>
            <person name="Sikorski J."/>
            <person name="Davenport K."/>
            <person name="Lucas S."/>
            <person name="Glavina Del Rio T."/>
            <person name="Tice H."/>
            <person name="Cheng J."/>
            <person name="Goodwin L."/>
            <person name="Pitluck S."/>
            <person name="Liolios K."/>
            <person name="Ivanova N."/>
            <person name="Mavromatis K."/>
            <person name="Ovchinnikova G."/>
            <person name="Pati A."/>
            <person name="Chen A."/>
            <person name="Palaniappan K."/>
            <person name="Land M."/>
            <person name="Hauser L."/>
            <person name="Chang Y."/>
            <person name="Jeffries C."/>
            <person name="Tapia R."/>
            <person name="Brettin T."/>
            <person name="Detter J."/>
            <person name="Han C."/>
            <person name="Yasawong M."/>
            <person name="Rohde M."/>
            <person name="Tindall B."/>
            <person name="Goker M."/>
            <person name="Woyke T."/>
            <person name="Bristow J."/>
            <person name="Eisen J."/>
            <person name="Markowitz V."/>
            <person name="Hugenholtz P."/>
            <person name="Kyrpides N."/>
            <person name="Klenk H."/>
            <person name="Lapidus A."/>
        </authorList>
    </citation>
    <scope>NUCLEOTIDE SEQUENCE [LARGE SCALE GENOMIC DNA]</scope>
    <source>
        <strain evidence="4">DSM 9799 / CCM 4581 / KCTC 23876 / PAT</strain>
    </source>
</reference>